<accession>A0A9W7AK00</accession>
<organism evidence="2 3">
    <name type="scientific">Triparma laevis f. longispina</name>
    <dbReference type="NCBI Taxonomy" id="1714387"/>
    <lineage>
        <taxon>Eukaryota</taxon>
        <taxon>Sar</taxon>
        <taxon>Stramenopiles</taxon>
        <taxon>Ochrophyta</taxon>
        <taxon>Bolidophyceae</taxon>
        <taxon>Parmales</taxon>
        <taxon>Triparmaceae</taxon>
        <taxon>Triparma</taxon>
    </lineage>
</organism>
<evidence type="ECO:0000256" key="1">
    <source>
        <dbReference type="SAM" id="MobiDB-lite"/>
    </source>
</evidence>
<reference evidence="3" key="1">
    <citation type="journal article" date="2023" name="Commun. Biol.">
        <title>Genome analysis of Parmales, the sister group of diatoms, reveals the evolutionary specialization of diatoms from phago-mixotrophs to photoautotrophs.</title>
        <authorList>
            <person name="Ban H."/>
            <person name="Sato S."/>
            <person name="Yoshikawa S."/>
            <person name="Yamada K."/>
            <person name="Nakamura Y."/>
            <person name="Ichinomiya M."/>
            <person name="Sato N."/>
            <person name="Blanc-Mathieu R."/>
            <person name="Endo H."/>
            <person name="Kuwata A."/>
            <person name="Ogata H."/>
        </authorList>
    </citation>
    <scope>NUCLEOTIDE SEQUENCE [LARGE SCALE GENOMIC DNA]</scope>
    <source>
        <strain evidence="3">NIES 3700</strain>
    </source>
</reference>
<name>A0A9W7AK00_9STRA</name>
<protein>
    <submittedName>
        <fullName evidence="2">Uncharacterized protein</fullName>
    </submittedName>
</protein>
<keyword evidence="3" id="KW-1185">Reference proteome</keyword>
<evidence type="ECO:0000313" key="3">
    <source>
        <dbReference type="Proteomes" id="UP001165122"/>
    </source>
</evidence>
<feature type="compositionally biased region" description="Basic and acidic residues" evidence="1">
    <location>
        <begin position="230"/>
        <end position="244"/>
    </location>
</feature>
<dbReference type="EMBL" id="BRXW01000652">
    <property type="protein sequence ID" value="GMH72311.1"/>
    <property type="molecule type" value="Genomic_DNA"/>
</dbReference>
<feature type="region of interest" description="Disordered" evidence="1">
    <location>
        <begin position="228"/>
        <end position="284"/>
    </location>
</feature>
<feature type="compositionally biased region" description="Gly residues" evidence="1">
    <location>
        <begin position="248"/>
        <end position="266"/>
    </location>
</feature>
<gene>
    <name evidence="2" type="ORF">TrLO_g5597</name>
</gene>
<dbReference type="AlphaFoldDB" id="A0A9W7AK00"/>
<proteinExistence type="predicted"/>
<evidence type="ECO:0000313" key="2">
    <source>
        <dbReference type="EMBL" id="GMH72311.1"/>
    </source>
</evidence>
<sequence>MLWKTASSGKKRVQCLEEVLTKSQALKELNLRHTWIKAMMATALEGRVAMNRPVGTKLVCVSDAEATQIGRNLIPSLMTEQLAQAGVNQWRVQNKAMKELMKEEIWFESTCVVLGKGIVKSAAWGLMARVIIGAVVSLTDLVTDFIEKSAALLNDDVNAWRSGVDKRNLGDCTRSGEWYPIKGKVEQWVSSGWAQWEEERPEWFSDIWKESVLEEMRPLKRRSSSLSKRSLKEKLGEEHKESLRQGDAGAGSRGGGGGGGGGGGDGAKVYPAGGERGEGNEEIDIEEFQRELMKMNF</sequence>
<comment type="caution">
    <text evidence="2">The sequence shown here is derived from an EMBL/GenBank/DDBJ whole genome shotgun (WGS) entry which is preliminary data.</text>
</comment>
<dbReference type="Proteomes" id="UP001165122">
    <property type="component" value="Unassembled WGS sequence"/>
</dbReference>